<evidence type="ECO:0000256" key="1">
    <source>
        <dbReference type="SAM" id="SignalP"/>
    </source>
</evidence>
<dbReference type="InterPro" id="IPR006597">
    <property type="entry name" value="Sel1-like"/>
</dbReference>
<protein>
    <submittedName>
        <fullName evidence="2">Sel1 repeat family protein</fullName>
    </submittedName>
</protein>
<dbReference type="Gene3D" id="1.25.40.10">
    <property type="entry name" value="Tetratricopeptide repeat domain"/>
    <property type="match status" value="1"/>
</dbReference>
<evidence type="ECO:0000313" key="3">
    <source>
        <dbReference type="Proteomes" id="UP001193680"/>
    </source>
</evidence>
<proteinExistence type="predicted"/>
<reference evidence="2 3" key="1">
    <citation type="submission" date="2020-06" db="EMBL/GenBank/DDBJ databases">
        <authorList>
            <person name="Scott K."/>
        </authorList>
    </citation>
    <scope>NUCLEOTIDE SEQUENCE [LARGE SCALE GENOMIC DNA]</scope>
    <source>
        <strain evidence="2 3">HH1</strain>
    </source>
</reference>
<feature type="signal peptide" evidence="1">
    <location>
        <begin position="1"/>
        <end position="24"/>
    </location>
</feature>
<accession>A0ABS0BX80</accession>
<dbReference type="Proteomes" id="UP001193680">
    <property type="component" value="Unassembled WGS sequence"/>
</dbReference>
<keyword evidence="1" id="KW-0732">Signal</keyword>
<keyword evidence="3" id="KW-1185">Reference proteome</keyword>
<organism evidence="2 3">
    <name type="scientific">Thiomicrorhabdus heinhorstiae</name>
    <dbReference type="NCBI Taxonomy" id="2748010"/>
    <lineage>
        <taxon>Bacteria</taxon>
        <taxon>Pseudomonadati</taxon>
        <taxon>Pseudomonadota</taxon>
        <taxon>Gammaproteobacteria</taxon>
        <taxon>Thiotrichales</taxon>
        <taxon>Piscirickettsiaceae</taxon>
        <taxon>Thiomicrorhabdus</taxon>
    </lineage>
</organism>
<dbReference type="InterPro" id="IPR050767">
    <property type="entry name" value="Sel1_AlgK"/>
</dbReference>
<dbReference type="SUPFAM" id="SSF81901">
    <property type="entry name" value="HCP-like"/>
    <property type="match status" value="1"/>
</dbReference>
<name>A0ABS0BX80_9GAMM</name>
<reference evidence="2 3" key="2">
    <citation type="submission" date="2020-11" db="EMBL/GenBank/DDBJ databases">
        <title>Sulfur oxidizing isolate from Hospital Hole Sinkhole.</title>
        <authorList>
            <person name="Scott K.M."/>
        </authorList>
    </citation>
    <scope>NUCLEOTIDE SEQUENCE [LARGE SCALE GENOMIC DNA]</scope>
    <source>
        <strain evidence="2 3">HH1</strain>
    </source>
</reference>
<comment type="caution">
    <text evidence="2">The sequence shown here is derived from an EMBL/GenBank/DDBJ whole genome shotgun (WGS) entry which is preliminary data.</text>
</comment>
<feature type="chain" id="PRO_5046619957" evidence="1">
    <location>
        <begin position="25"/>
        <end position="95"/>
    </location>
</feature>
<dbReference type="RefSeq" id="WP_185977757.1">
    <property type="nucleotide sequence ID" value="NZ_JACBGI020000005.1"/>
</dbReference>
<dbReference type="InterPro" id="IPR011990">
    <property type="entry name" value="TPR-like_helical_dom_sf"/>
</dbReference>
<dbReference type="Pfam" id="PF08238">
    <property type="entry name" value="Sel1"/>
    <property type="match status" value="2"/>
</dbReference>
<dbReference type="PANTHER" id="PTHR11102">
    <property type="entry name" value="SEL-1-LIKE PROTEIN"/>
    <property type="match status" value="1"/>
</dbReference>
<dbReference type="PANTHER" id="PTHR11102:SF160">
    <property type="entry name" value="ERAD-ASSOCIATED E3 UBIQUITIN-PROTEIN LIGASE COMPONENT HRD3"/>
    <property type="match status" value="1"/>
</dbReference>
<gene>
    <name evidence="2" type="ORF">H8792_004600</name>
</gene>
<sequence length="95" mass="10745">MKRLTHWSVAAFALWCLGSAPVYASIDNGERNKQNVFTYFKQLADLGDANAQYVVGKMYHKGSIVKQNHHHAKAWFKKACANGSEMGCKSLSYYR</sequence>
<dbReference type="SMART" id="SM00671">
    <property type="entry name" value="SEL1"/>
    <property type="match status" value="1"/>
</dbReference>
<evidence type="ECO:0000313" key="2">
    <source>
        <dbReference type="EMBL" id="MBF6057614.1"/>
    </source>
</evidence>
<dbReference type="EMBL" id="JACBGI020000005">
    <property type="protein sequence ID" value="MBF6057614.1"/>
    <property type="molecule type" value="Genomic_DNA"/>
</dbReference>